<gene>
    <name evidence="5" type="ORF">AWC22_25975</name>
</gene>
<protein>
    <submittedName>
        <fullName evidence="5">HxlR family transcriptional regulator</fullName>
    </submittedName>
</protein>
<dbReference type="GO" id="GO:0003677">
    <property type="term" value="F:DNA binding"/>
    <property type="evidence" value="ECO:0007669"/>
    <property type="project" value="UniProtKB-KW"/>
</dbReference>
<sequence>MTLLQGPLADRDAWSAIGECAIERTMAVVGTKSAMLIMREAYYGTTRFDDFARRVGITKAATSARLAELVGIGLLRRQPYREPGQRGRDEYVLTDTGIAFMPVVWAMFQWGQRHLPGRDRLRLTHLGCGADAEVQMRCADGHLVPPDELGMRLVSRSGRREGA</sequence>
<keyword evidence="1" id="KW-0805">Transcription regulation</keyword>
<dbReference type="PROSITE" id="PS51118">
    <property type="entry name" value="HTH_HXLR"/>
    <property type="match status" value="1"/>
</dbReference>
<evidence type="ECO:0000256" key="3">
    <source>
        <dbReference type="ARBA" id="ARBA00023163"/>
    </source>
</evidence>
<dbReference type="Pfam" id="PF01638">
    <property type="entry name" value="HxlR"/>
    <property type="match status" value="1"/>
</dbReference>
<dbReference type="RefSeq" id="WP_085252032.1">
    <property type="nucleotide sequence ID" value="NZ_CAJMWI010000001.1"/>
</dbReference>
<dbReference type="SUPFAM" id="SSF46785">
    <property type="entry name" value="Winged helix' DNA-binding domain"/>
    <property type="match status" value="1"/>
</dbReference>
<evidence type="ECO:0000256" key="2">
    <source>
        <dbReference type="ARBA" id="ARBA00023125"/>
    </source>
</evidence>
<dbReference type="EMBL" id="LQPQ01000170">
    <property type="protein sequence ID" value="ORW69225.1"/>
    <property type="molecule type" value="Genomic_DNA"/>
</dbReference>
<accession>A0A1X2BZS3</accession>
<proteinExistence type="predicted"/>
<dbReference type="GeneID" id="93493482"/>
<dbReference type="InterPro" id="IPR002577">
    <property type="entry name" value="HTH_HxlR"/>
</dbReference>
<dbReference type="Proteomes" id="UP000193087">
    <property type="component" value="Unassembled WGS sequence"/>
</dbReference>
<keyword evidence="6" id="KW-1185">Reference proteome</keyword>
<keyword evidence="2" id="KW-0238">DNA-binding</keyword>
<feature type="domain" description="HTH hxlR-type" evidence="4">
    <location>
        <begin position="20"/>
        <end position="119"/>
    </location>
</feature>
<name>A0A1X2BZS3_9MYCO</name>
<evidence type="ECO:0000256" key="1">
    <source>
        <dbReference type="ARBA" id="ARBA00023015"/>
    </source>
</evidence>
<organism evidence="5 6">
    <name type="scientific">Mycobacterium riyadhense</name>
    <dbReference type="NCBI Taxonomy" id="486698"/>
    <lineage>
        <taxon>Bacteria</taxon>
        <taxon>Bacillati</taxon>
        <taxon>Actinomycetota</taxon>
        <taxon>Actinomycetes</taxon>
        <taxon>Mycobacteriales</taxon>
        <taxon>Mycobacteriaceae</taxon>
        <taxon>Mycobacterium</taxon>
    </lineage>
</organism>
<dbReference type="Gene3D" id="1.10.10.10">
    <property type="entry name" value="Winged helix-like DNA-binding domain superfamily/Winged helix DNA-binding domain"/>
    <property type="match status" value="1"/>
</dbReference>
<keyword evidence="3" id="KW-0804">Transcription</keyword>
<reference evidence="5 6" key="1">
    <citation type="submission" date="2016-01" db="EMBL/GenBank/DDBJ databases">
        <title>The new phylogeny of the genus Mycobacterium.</title>
        <authorList>
            <person name="Tarcisio F."/>
            <person name="Conor M."/>
            <person name="Antonella G."/>
            <person name="Elisabetta G."/>
            <person name="Giulia F.S."/>
            <person name="Sara T."/>
            <person name="Anna F."/>
            <person name="Clotilde B."/>
            <person name="Roberto B."/>
            <person name="Veronica D.S."/>
            <person name="Fabio R."/>
            <person name="Monica P."/>
            <person name="Olivier J."/>
            <person name="Enrico T."/>
            <person name="Nicola S."/>
        </authorList>
    </citation>
    <scope>NUCLEOTIDE SEQUENCE [LARGE SCALE GENOMIC DNA]</scope>
    <source>
        <strain evidence="5 6">DSM 45176</strain>
    </source>
</reference>
<dbReference type="OrthoDB" id="9792527at2"/>
<comment type="caution">
    <text evidence="5">The sequence shown here is derived from an EMBL/GenBank/DDBJ whole genome shotgun (WGS) entry which is preliminary data.</text>
</comment>
<dbReference type="PANTHER" id="PTHR33204:SF18">
    <property type="entry name" value="TRANSCRIPTIONAL REGULATORY PROTEIN"/>
    <property type="match status" value="1"/>
</dbReference>
<dbReference type="InterPro" id="IPR036388">
    <property type="entry name" value="WH-like_DNA-bd_sf"/>
</dbReference>
<evidence type="ECO:0000313" key="5">
    <source>
        <dbReference type="EMBL" id="ORW69225.1"/>
    </source>
</evidence>
<dbReference type="PANTHER" id="PTHR33204">
    <property type="entry name" value="TRANSCRIPTIONAL REGULATOR, MARR FAMILY"/>
    <property type="match status" value="1"/>
</dbReference>
<dbReference type="AlphaFoldDB" id="A0A1X2BZS3"/>
<dbReference type="STRING" id="486698.AWC22_25975"/>
<evidence type="ECO:0000259" key="4">
    <source>
        <dbReference type="PROSITE" id="PS51118"/>
    </source>
</evidence>
<dbReference type="InterPro" id="IPR036390">
    <property type="entry name" value="WH_DNA-bd_sf"/>
</dbReference>
<evidence type="ECO:0000313" key="6">
    <source>
        <dbReference type="Proteomes" id="UP000193087"/>
    </source>
</evidence>